<protein>
    <submittedName>
        <fullName evidence="2">Uncharacterized protein</fullName>
    </submittedName>
</protein>
<evidence type="ECO:0000313" key="3">
    <source>
        <dbReference type="EMBL" id="QXJ35168.1"/>
    </source>
</evidence>
<accession>A0A8F5BVD8</accession>
<dbReference type="EMBL" id="CP077715">
    <property type="protein sequence ID" value="QXJ32157.1"/>
    <property type="molecule type" value="Genomic_DNA"/>
</dbReference>
<keyword evidence="5" id="KW-1185">Reference proteome</keyword>
<evidence type="ECO:0000256" key="1">
    <source>
        <dbReference type="SAM" id="MobiDB-lite"/>
    </source>
</evidence>
<dbReference type="Proteomes" id="UP000694036">
    <property type="component" value="Chromosome"/>
</dbReference>
<proteinExistence type="predicted"/>
<gene>
    <name evidence="2" type="ORF">J5U21_01808</name>
    <name evidence="3" type="ORF">J5U22_01715</name>
</gene>
<reference evidence="2 5" key="1">
    <citation type="journal article" date="2021" name="Environ. Microbiol.">
        <title>New insights into the diversity and evolution of the archaeal mobilome from three complete genomes of Saccharolobus shibatae.</title>
        <authorList>
            <person name="Medvedeva S."/>
            <person name="Brandt D."/>
            <person name="Cvirkaite-Krupovic V."/>
            <person name="Liu Y."/>
            <person name="Severinov K."/>
            <person name="Ishino S."/>
            <person name="Ishino Y."/>
            <person name="Prangishvili D."/>
            <person name="Kalinowski J."/>
            <person name="Krupovic M."/>
        </authorList>
    </citation>
    <scope>NUCLEOTIDE SEQUENCE</scope>
    <source>
        <strain evidence="2">BEU9</strain>
        <strain evidence="3 5">S38A</strain>
    </source>
</reference>
<evidence type="ECO:0000313" key="5">
    <source>
        <dbReference type="Proteomes" id="UP000694036"/>
    </source>
</evidence>
<organism evidence="2 4">
    <name type="scientific">Saccharolobus shibatae</name>
    <dbReference type="NCBI Taxonomy" id="2286"/>
    <lineage>
        <taxon>Archaea</taxon>
        <taxon>Thermoproteota</taxon>
        <taxon>Thermoprotei</taxon>
        <taxon>Sulfolobales</taxon>
        <taxon>Sulfolobaceae</taxon>
        <taxon>Saccharolobus</taxon>
    </lineage>
</organism>
<evidence type="ECO:0000313" key="2">
    <source>
        <dbReference type="EMBL" id="QXJ32157.1"/>
    </source>
</evidence>
<feature type="region of interest" description="Disordered" evidence="1">
    <location>
        <begin position="26"/>
        <end position="50"/>
    </location>
</feature>
<evidence type="ECO:0000313" key="4">
    <source>
        <dbReference type="Proteomes" id="UP000693941"/>
    </source>
</evidence>
<name>A0A8F5BVD8_9CREN</name>
<dbReference type="EMBL" id="CP077713">
    <property type="protein sequence ID" value="QXJ35168.1"/>
    <property type="molecule type" value="Genomic_DNA"/>
</dbReference>
<dbReference type="AlphaFoldDB" id="A0A8F5BVD8"/>
<sequence>MPKSSNDNIRGLMKTSIIKTIPNQVKKSNKNPRINIRISQHKTMEYKPEH</sequence>
<dbReference type="Proteomes" id="UP000693941">
    <property type="component" value="Chromosome"/>
</dbReference>